<dbReference type="SUPFAM" id="SSF81296">
    <property type="entry name" value="E set domains"/>
    <property type="match status" value="1"/>
</dbReference>
<dbReference type="InterPro" id="IPR032640">
    <property type="entry name" value="AMPK1_CBM"/>
</dbReference>
<accession>A0A4V3WN24</accession>
<dbReference type="Gene3D" id="3.80.10.10">
    <property type="entry name" value="Ribonuclease Inhibitor"/>
    <property type="match status" value="2"/>
</dbReference>
<feature type="transmembrane region" description="Helical" evidence="1">
    <location>
        <begin position="317"/>
        <end position="337"/>
    </location>
</feature>
<dbReference type="InterPro" id="IPR013783">
    <property type="entry name" value="Ig-like_fold"/>
</dbReference>
<feature type="transmembrane region" description="Helical" evidence="1">
    <location>
        <begin position="12"/>
        <end position="31"/>
    </location>
</feature>
<keyword evidence="1" id="KW-1133">Transmembrane helix</keyword>
<dbReference type="CDD" id="cd02859">
    <property type="entry name" value="E_set_AMPKbeta_like_N"/>
    <property type="match status" value="1"/>
</dbReference>
<evidence type="ECO:0000259" key="2">
    <source>
        <dbReference type="Pfam" id="PF16561"/>
    </source>
</evidence>
<evidence type="ECO:0000313" key="3">
    <source>
        <dbReference type="EMBL" id="THG10827.1"/>
    </source>
</evidence>
<dbReference type="Gene3D" id="2.60.40.10">
    <property type="entry name" value="Immunoglobulins"/>
    <property type="match status" value="1"/>
</dbReference>
<name>A0A4V3WN24_CAMSN</name>
<dbReference type="EMBL" id="SDRB02007664">
    <property type="protein sequence ID" value="THG10827.1"/>
    <property type="molecule type" value="Genomic_DNA"/>
</dbReference>
<comment type="caution">
    <text evidence="3">The sequence shown here is derived from an EMBL/GenBank/DDBJ whole genome shotgun (WGS) entry which is preliminary data.</text>
</comment>
<gene>
    <name evidence="3" type="ORF">TEA_015611</name>
</gene>
<evidence type="ECO:0000256" key="1">
    <source>
        <dbReference type="SAM" id="Phobius"/>
    </source>
</evidence>
<keyword evidence="4" id="KW-1185">Reference proteome</keyword>
<dbReference type="InterPro" id="IPR014756">
    <property type="entry name" value="Ig_E-set"/>
</dbReference>
<dbReference type="FunFam" id="3.80.10.10:FF:000261">
    <property type="entry name" value="LRR receptor-like serine/threonine-protein kinase ERECTA"/>
    <property type="match status" value="1"/>
</dbReference>
<protein>
    <recommendedName>
        <fullName evidence="2">AMP-activated protein kinase glycogen-binding domain-containing protein</fullName>
    </recommendedName>
</protein>
<reference evidence="3 4" key="1">
    <citation type="journal article" date="2018" name="Proc. Natl. Acad. Sci. U.S.A.">
        <title>Draft genome sequence of Camellia sinensis var. sinensis provides insights into the evolution of the tea genome and tea quality.</title>
        <authorList>
            <person name="Wei C."/>
            <person name="Yang H."/>
            <person name="Wang S."/>
            <person name="Zhao J."/>
            <person name="Liu C."/>
            <person name="Gao L."/>
            <person name="Xia E."/>
            <person name="Lu Y."/>
            <person name="Tai Y."/>
            <person name="She G."/>
            <person name="Sun J."/>
            <person name="Cao H."/>
            <person name="Tong W."/>
            <person name="Gao Q."/>
            <person name="Li Y."/>
            <person name="Deng W."/>
            <person name="Jiang X."/>
            <person name="Wang W."/>
            <person name="Chen Q."/>
            <person name="Zhang S."/>
            <person name="Li H."/>
            <person name="Wu J."/>
            <person name="Wang P."/>
            <person name="Li P."/>
            <person name="Shi C."/>
            <person name="Zheng F."/>
            <person name="Jian J."/>
            <person name="Huang B."/>
            <person name="Shan D."/>
            <person name="Shi M."/>
            <person name="Fang C."/>
            <person name="Yue Y."/>
            <person name="Li F."/>
            <person name="Li D."/>
            <person name="Wei S."/>
            <person name="Han B."/>
            <person name="Jiang C."/>
            <person name="Yin Y."/>
            <person name="Xia T."/>
            <person name="Zhang Z."/>
            <person name="Bennetzen J.L."/>
            <person name="Zhao S."/>
            <person name="Wan X."/>
        </authorList>
    </citation>
    <scope>NUCLEOTIDE SEQUENCE [LARGE SCALE GENOMIC DNA]</scope>
    <source>
        <strain evidence="4">cv. Shuchazao</strain>
        <tissue evidence="3">Leaf</tissue>
    </source>
</reference>
<dbReference type="STRING" id="542762.A0A4V3WN24"/>
<dbReference type="AlphaFoldDB" id="A0A4V3WN24"/>
<proteinExistence type="predicted"/>
<feature type="domain" description="AMP-activated protein kinase glycogen-binding" evidence="2">
    <location>
        <begin position="254"/>
        <end position="287"/>
    </location>
</feature>
<dbReference type="Pfam" id="PF16561">
    <property type="entry name" value="AMPK1_CBM"/>
    <property type="match status" value="1"/>
</dbReference>
<keyword evidence="1" id="KW-0812">Transmembrane</keyword>
<organism evidence="3 4">
    <name type="scientific">Camellia sinensis var. sinensis</name>
    <name type="common">China tea</name>
    <dbReference type="NCBI Taxonomy" id="542762"/>
    <lineage>
        <taxon>Eukaryota</taxon>
        <taxon>Viridiplantae</taxon>
        <taxon>Streptophyta</taxon>
        <taxon>Embryophyta</taxon>
        <taxon>Tracheophyta</taxon>
        <taxon>Spermatophyta</taxon>
        <taxon>Magnoliopsida</taxon>
        <taxon>eudicotyledons</taxon>
        <taxon>Gunneridae</taxon>
        <taxon>Pentapetalae</taxon>
        <taxon>asterids</taxon>
        <taxon>Ericales</taxon>
        <taxon>Theaceae</taxon>
        <taxon>Camellia</taxon>
    </lineage>
</organism>
<dbReference type="InterPro" id="IPR053038">
    <property type="entry name" value="RLP_Defense"/>
</dbReference>
<dbReference type="GO" id="GO:0009507">
    <property type="term" value="C:chloroplast"/>
    <property type="evidence" value="ECO:0007669"/>
    <property type="project" value="UniProtKB-ARBA"/>
</dbReference>
<dbReference type="Pfam" id="PF13855">
    <property type="entry name" value="LRR_8"/>
    <property type="match status" value="1"/>
</dbReference>
<dbReference type="InterPro" id="IPR001611">
    <property type="entry name" value="Leu-rich_rpt"/>
</dbReference>
<dbReference type="SUPFAM" id="SSF52058">
    <property type="entry name" value="L domain-like"/>
    <property type="match status" value="1"/>
</dbReference>
<dbReference type="Pfam" id="PF00560">
    <property type="entry name" value="LRR_1"/>
    <property type="match status" value="3"/>
</dbReference>
<dbReference type="PANTHER" id="PTHR48064">
    <property type="entry name" value="OS01G0750400 PROTEIN"/>
    <property type="match status" value="1"/>
</dbReference>
<dbReference type="Proteomes" id="UP000306102">
    <property type="component" value="Unassembled WGS sequence"/>
</dbReference>
<evidence type="ECO:0000313" key="4">
    <source>
        <dbReference type="Proteomes" id="UP000306102"/>
    </source>
</evidence>
<dbReference type="PANTHER" id="PTHR48064:SF6">
    <property type="entry name" value="RECEPTOR-LIKE PROTEIN KINASE 2"/>
    <property type="match status" value="1"/>
</dbReference>
<sequence>MGLMGENLTQIVIPVAALVGIVFALFQWFLVSKVRVIGSGLDGYKDRLIEEDEPEEGIDSEEAVAMCAEIQNAISVGYYGVPRSGNVVLDLSDNLLYEDIPFSISKLKQLELLNLKNNQLTGPIPSTLTQIPKLKTLDLARNQLIGEIPRLIYWNEVLQYLGLRGNSLTGTLSPDMCQLTGLCDVRGNNLTGTIPDNIGNCTSFEILDISYNQISGEIPYNIGFLQVATLENSRGDRSNASPCCFEATKKAQEEASEHYKFFVDGEWRHDEHQPFVSGNYGVVNIVFLAREPDVIPAIYTPETPGFNHLHSTYNYQYFGRMMACLKFLMCLILVLLSSARIESRSLKPIGIARQAFEFQFKTMETNDKSKYEQPQRVSPGGPDPFHHFRHY</sequence>
<dbReference type="InterPro" id="IPR032675">
    <property type="entry name" value="LRR_dom_sf"/>
</dbReference>
<keyword evidence="1" id="KW-0472">Membrane</keyword>